<proteinExistence type="predicted"/>
<dbReference type="Pfam" id="PF04014">
    <property type="entry name" value="MazE_antitoxin"/>
    <property type="match status" value="1"/>
</dbReference>
<keyword evidence="5" id="KW-1185">Reference proteome</keyword>
<accession>A0A553UK64</accession>
<dbReference type="NCBIfam" id="TIGR01439">
    <property type="entry name" value="lp_hng_hel_AbrB"/>
    <property type="match status" value="1"/>
</dbReference>
<gene>
    <name evidence="4" type="ORF">FNU79_16320</name>
</gene>
<evidence type="ECO:0000256" key="1">
    <source>
        <dbReference type="PROSITE-ProRule" id="PRU01076"/>
    </source>
</evidence>
<dbReference type="Proteomes" id="UP000316092">
    <property type="component" value="Unassembled WGS sequence"/>
</dbReference>
<evidence type="ECO:0000313" key="5">
    <source>
        <dbReference type="Proteomes" id="UP000316092"/>
    </source>
</evidence>
<feature type="region of interest" description="Disordered" evidence="2">
    <location>
        <begin position="81"/>
        <end position="104"/>
    </location>
</feature>
<dbReference type="Gene3D" id="2.10.260.10">
    <property type="match status" value="1"/>
</dbReference>
<dbReference type="GO" id="GO:0003677">
    <property type="term" value="F:DNA binding"/>
    <property type="evidence" value="ECO:0007669"/>
    <property type="project" value="UniProtKB-UniRule"/>
</dbReference>
<dbReference type="SMART" id="SM00966">
    <property type="entry name" value="SpoVT_AbrB"/>
    <property type="match status" value="1"/>
</dbReference>
<sequence>MTSITAKITSKGQVTLPREIRERLGVHDGDRIRFELEGGAVVVYPQRDTPSFGGMIGLAKQPTEQDARRIIDELRHDPADRAALDATPPHPQITVLGDLPADEA</sequence>
<organism evidence="4 5">
    <name type="scientific">Deinococcus detaillensis</name>
    <dbReference type="NCBI Taxonomy" id="2592048"/>
    <lineage>
        <taxon>Bacteria</taxon>
        <taxon>Thermotogati</taxon>
        <taxon>Deinococcota</taxon>
        <taxon>Deinococci</taxon>
        <taxon>Deinococcales</taxon>
        <taxon>Deinococcaceae</taxon>
        <taxon>Deinococcus</taxon>
    </lineage>
</organism>
<protein>
    <submittedName>
        <fullName evidence="4">AbrB/MazE/SpoVT family DNA-binding domain-containing protein</fullName>
    </submittedName>
</protein>
<evidence type="ECO:0000259" key="3">
    <source>
        <dbReference type="PROSITE" id="PS51740"/>
    </source>
</evidence>
<keyword evidence="1 4" id="KW-0238">DNA-binding</keyword>
<dbReference type="RefSeq" id="WP_143721861.1">
    <property type="nucleotide sequence ID" value="NZ_VKDB01000028.1"/>
</dbReference>
<dbReference type="OrthoDB" id="9811597at2"/>
<feature type="domain" description="SpoVT-AbrB" evidence="3">
    <location>
        <begin position="3"/>
        <end position="48"/>
    </location>
</feature>
<dbReference type="PROSITE" id="PS51740">
    <property type="entry name" value="SPOVT_ABRB"/>
    <property type="match status" value="1"/>
</dbReference>
<dbReference type="EMBL" id="VKDB01000028">
    <property type="protein sequence ID" value="TSA80590.1"/>
    <property type="molecule type" value="Genomic_DNA"/>
</dbReference>
<evidence type="ECO:0000313" key="4">
    <source>
        <dbReference type="EMBL" id="TSA80590.1"/>
    </source>
</evidence>
<dbReference type="SUPFAM" id="SSF89447">
    <property type="entry name" value="AbrB/MazE/MraZ-like"/>
    <property type="match status" value="1"/>
</dbReference>
<name>A0A553UK64_9DEIO</name>
<dbReference type="InterPro" id="IPR007159">
    <property type="entry name" value="SpoVT-AbrB_dom"/>
</dbReference>
<dbReference type="InterPro" id="IPR037914">
    <property type="entry name" value="SpoVT-AbrB_sf"/>
</dbReference>
<comment type="caution">
    <text evidence="4">The sequence shown here is derived from an EMBL/GenBank/DDBJ whole genome shotgun (WGS) entry which is preliminary data.</text>
</comment>
<reference evidence="4 5" key="1">
    <citation type="submission" date="2019-07" db="EMBL/GenBank/DDBJ databases">
        <title>Deinococcus detaillus sp. nov., isolated from humus soil in Antarctica.</title>
        <authorList>
            <person name="Zhang K."/>
        </authorList>
    </citation>
    <scope>NUCLEOTIDE SEQUENCE [LARGE SCALE GENOMIC DNA]</scope>
    <source>
        <strain evidence="4 5">H1</strain>
    </source>
</reference>
<dbReference type="AlphaFoldDB" id="A0A553UK64"/>
<evidence type="ECO:0000256" key="2">
    <source>
        <dbReference type="SAM" id="MobiDB-lite"/>
    </source>
</evidence>